<name>G4U052_SERID</name>
<dbReference type="EMBL" id="CAFZ01001130">
    <property type="protein sequence ID" value="CCA76945.1"/>
    <property type="molecule type" value="Genomic_DNA"/>
</dbReference>
<evidence type="ECO:0000256" key="1">
    <source>
        <dbReference type="ARBA" id="ARBA00022737"/>
    </source>
</evidence>
<protein>
    <submittedName>
        <fullName evidence="3">Related to S. pombe trp-asp repeat containing protein</fullName>
    </submittedName>
</protein>
<proteinExistence type="predicted"/>
<dbReference type="InterPro" id="IPR027417">
    <property type="entry name" value="P-loop_NTPase"/>
</dbReference>
<accession>G4U052</accession>
<dbReference type="Proteomes" id="UP000007148">
    <property type="component" value="Unassembled WGS sequence"/>
</dbReference>
<dbReference type="Pfam" id="PF24883">
    <property type="entry name" value="NPHP3_N"/>
    <property type="match status" value="1"/>
</dbReference>
<dbReference type="PANTHER" id="PTHR10039">
    <property type="entry name" value="AMELOGENIN"/>
    <property type="match status" value="1"/>
</dbReference>
<feature type="domain" description="Nephrocystin 3-like N-terminal" evidence="2">
    <location>
        <begin position="3"/>
        <end position="155"/>
    </location>
</feature>
<dbReference type="AlphaFoldDB" id="G4U052"/>
<comment type="caution">
    <text evidence="3">The sequence shown here is derived from an EMBL/GenBank/DDBJ whole genome shotgun (WGS) entry which is preliminary data.</text>
</comment>
<dbReference type="SUPFAM" id="SSF52540">
    <property type="entry name" value="P-loop containing nucleoside triphosphate hydrolases"/>
    <property type="match status" value="1"/>
</dbReference>
<evidence type="ECO:0000313" key="3">
    <source>
        <dbReference type="EMBL" id="CCA76945.1"/>
    </source>
</evidence>
<organism evidence="3 4">
    <name type="scientific">Serendipita indica (strain DSM 11827)</name>
    <name type="common">Root endophyte fungus</name>
    <name type="synonym">Piriformospora indica</name>
    <dbReference type="NCBI Taxonomy" id="1109443"/>
    <lineage>
        <taxon>Eukaryota</taxon>
        <taxon>Fungi</taxon>
        <taxon>Dikarya</taxon>
        <taxon>Basidiomycota</taxon>
        <taxon>Agaricomycotina</taxon>
        <taxon>Agaricomycetes</taxon>
        <taxon>Sebacinales</taxon>
        <taxon>Serendipitaceae</taxon>
        <taxon>Serendipita</taxon>
    </lineage>
</organism>
<dbReference type="eggNOG" id="KOG0266">
    <property type="taxonomic scope" value="Eukaryota"/>
</dbReference>
<dbReference type="Gene3D" id="3.40.50.300">
    <property type="entry name" value="P-loop containing nucleotide triphosphate hydrolases"/>
    <property type="match status" value="1"/>
</dbReference>
<dbReference type="HOGENOM" id="CLU_000288_6_5_1"/>
<evidence type="ECO:0000313" key="4">
    <source>
        <dbReference type="Proteomes" id="UP000007148"/>
    </source>
</evidence>
<dbReference type="InParanoid" id="G4U052"/>
<reference evidence="3 4" key="1">
    <citation type="journal article" date="2011" name="PLoS Pathog.">
        <title>Endophytic Life Strategies Decoded by Genome and Transcriptome Analyses of the Mutualistic Root Symbiont Piriformospora indica.</title>
        <authorList>
            <person name="Zuccaro A."/>
            <person name="Lahrmann U."/>
            <person name="Guldener U."/>
            <person name="Langen G."/>
            <person name="Pfiffi S."/>
            <person name="Biedenkopf D."/>
            <person name="Wong P."/>
            <person name="Samans B."/>
            <person name="Grimm C."/>
            <person name="Basiewicz M."/>
            <person name="Murat C."/>
            <person name="Martin F."/>
            <person name="Kogel K.H."/>
        </authorList>
    </citation>
    <scope>NUCLEOTIDE SEQUENCE [LARGE SCALE GENOMIC DNA]</scope>
    <source>
        <strain evidence="3 4">DSM 11827</strain>
    </source>
</reference>
<keyword evidence="1" id="KW-0677">Repeat</keyword>
<keyword evidence="4" id="KW-1185">Reference proteome</keyword>
<gene>
    <name evidence="3" type="ORF">PIIN_10928</name>
</gene>
<sequence>MIWDWANHDASDKPIFWLCDIAGSGKSTVAMSALETWQREGTLGGRFFFSIASNEASTTDKFCSTIARNLAHYIPQLAPHIAESIKRNPSFMQSSLGEQFQTLITTPILRRQQRVILVIDAADECKSGTQRKQLLDALCVAVQECKNLRVFMTSRPDPVIQSTLGAISIKAKVENRLHDVNHTDNVDDIAAYIHRSLDEILSPDKRQRLVEKAQGLFIWASTACRMLNSEATWDTPENVYDRLISVDKAGDIDDVYGLIFERIDPKAQESMCKMLALLLAAFEPLTVDEVQDILTHVKVRGSVKILAKNLGSVLSVDERTQLIQFRHPTLVEYLRRCSMTPATSKFSIKLAEAHGQAASWCLNRLTSRTDGLKFNICQIESSFFLNKQIPNLADRISKFIPRQLQYASSHWCFHVAESESSWRCILKKELEKVTETSYALYWMEQLHVTQK</sequence>
<dbReference type="OMA" id="CHKNTRE"/>
<evidence type="ECO:0000259" key="2">
    <source>
        <dbReference type="Pfam" id="PF24883"/>
    </source>
</evidence>
<dbReference type="OrthoDB" id="3266532at2759"/>
<dbReference type="InterPro" id="IPR056884">
    <property type="entry name" value="NPHP3-like_N"/>
</dbReference>